<evidence type="ECO:0000313" key="2">
    <source>
        <dbReference type="Proteomes" id="UP000789405"/>
    </source>
</evidence>
<accession>A0A9N9PBJ7</accession>
<name>A0A9N9PBJ7_9GLOM</name>
<dbReference type="EMBL" id="CAJVPY010035724">
    <property type="protein sequence ID" value="CAG8801327.1"/>
    <property type="molecule type" value="Genomic_DNA"/>
</dbReference>
<reference evidence="1" key="1">
    <citation type="submission" date="2021-06" db="EMBL/GenBank/DDBJ databases">
        <authorList>
            <person name="Kallberg Y."/>
            <person name="Tangrot J."/>
            <person name="Rosling A."/>
        </authorList>
    </citation>
    <scope>NUCLEOTIDE SEQUENCE</scope>
    <source>
        <strain evidence="1">MA453B</strain>
    </source>
</reference>
<dbReference type="AlphaFoldDB" id="A0A9N9PBJ7"/>
<proteinExistence type="predicted"/>
<gene>
    <name evidence="1" type="ORF">DERYTH_LOCUS23438</name>
</gene>
<evidence type="ECO:0000313" key="1">
    <source>
        <dbReference type="EMBL" id="CAG8801327.1"/>
    </source>
</evidence>
<sequence length="100" mass="11848">DTIWTKTLSPTYDDYTKTFTFLFNNPDDNVSSPFNNDKLVFSVSFKREIKDDDEGKSIICIKLYSFTIEAWKLCYILDGLKFNIDISSLKKGFRYDRMDW</sequence>
<protein>
    <submittedName>
        <fullName evidence="1">5310_t:CDS:1</fullName>
    </submittedName>
</protein>
<organism evidence="1 2">
    <name type="scientific">Dentiscutata erythropus</name>
    <dbReference type="NCBI Taxonomy" id="1348616"/>
    <lineage>
        <taxon>Eukaryota</taxon>
        <taxon>Fungi</taxon>
        <taxon>Fungi incertae sedis</taxon>
        <taxon>Mucoromycota</taxon>
        <taxon>Glomeromycotina</taxon>
        <taxon>Glomeromycetes</taxon>
        <taxon>Diversisporales</taxon>
        <taxon>Gigasporaceae</taxon>
        <taxon>Dentiscutata</taxon>
    </lineage>
</organism>
<comment type="caution">
    <text evidence="1">The sequence shown here is derived from an EMBL/GenBank/DDBJ whole genome shotgun (WGS) entry which is preliminary data.</text>
</comment>
<feature type="non-terminal residue" evidence="1">
    <location>
        <position position="1"/>
    </location>
</feature>
<dbReference type="Proteomes" id="UP000789405">
    <property type="component" value="Unassembled WGS sequence"/>
</dbReference>
<keyword evidence="2" id="KW-1185">Reference proteome</keyword>